<dbReference type="InterPro" id="IPR036291">
    <property type="entry name" value="NAD(P)-bd_dom_sf"/>
</dbReference>
<reference evidence="3 4" key="1">
    <citation type="submission" date="2019-02" db="EMBL/GenBank/DDBJ databases">
        <title>Deep-cultivation of Planctomycetes and their phenomic and genomic characterization uncovers novel biology.</title>
        <authorList>
            <person name="Wiegand S."/>
            <person name="Jogler M."/>
            <person name="Boedeker C."/>
            <person name="Pinto D."/>
            <person name="Vollmers J."/>
            <person name="Rivas-Marin E."/>
            <person name="Kohn T."/>
            <person name="Peeters S.H."/>
            <person name="Heuer A."/>
            <person name="Rast P."/>
            <person name="Oberbeckmann S."/>
            <person name="Bunk B."/>
            <person name="Jeske O."/>
            <person name="Meyerdierks A."/>
            <person name="Storesund J.E."/>
            <person name="Kallscheuer N."/>
            <person name="Luecker S."/>
            <person name="Lage O.M."/>
            <person name="Pohl T."/>
            <person name="Merkel B.J."/>
            <person name="Hornburger P."/>
            <person name="Mueller R.-W."/>
            <person name="Bruemmer F."/>
            <person name="Labrenz M."/>
            <person name="Spormann A.M."/>
            <person name="Op den Camp H."/>
            <person name="Overmann J."/>
            <person name="Amann R."/>
            <person name="Jetten M.S.M."/>
            <person name="Mascher T."/>
            <person name="Medema M.H."/>
            <person name="Devos D.P."/>
            <person name="Kaster A.-K."/>
            <person name="Ovreas L."/>
            <person name="Rohde M."/>
            <person name="Galperin M.Y."/>
            <person name="Jogler C."/>
        </authorList>
    </citation>
    <scope>NUCLEOTIDE SEQUENCE [LARGE SCALE GENOMIC DNA]</scope>
    <source>
        <strain evidence="3 4">EC9</strain>
    </source>
</reference>
<dbReference type="GO" id="GO:0008868">
    <property type="term" value="F:galactitol-1-phosphate 5-dehydrogenase activity"/>
    <property type="evidence" value="ECO:0007669"/>
    <property type="project" value="UniProtKB-EC"/>
</dbReference>
<evidence type="ECO:0000256" key="1">
    <source>
        <dbReference type="ARBA" id="ARBA00023002"/>
    </source>
</evidence>
<dbReference type="PANTHER" id="PTHR43401:SF2">
    <property type="entry name" value="L-THREONINE 3-DEHYDROGENASE"/>
    <property type="match status" value="1"/>
</dbReference>
<dbReference type="Gene3D" id="3.40.50.720">
    <property type="entry name" value="NAD(P)-binding Rossmann-like Domain"/>
    <property type="match status" value="1"/>
</dbReference>
<proteinExistence type="predicted"/>
<name>A0A517M119_9BACT</name>
<dbReference type="EC" id="1.1.1.251" evidence="3"/>
<dbReference type="Pfam" id="PF08240">
    <property type="entry name" value="ADH_N"/>
    <property type="match status" value="1"/>
</dbReference>
<keyword evidence="1 3" id="KW-0560">Oxidoreductase</keyword>
<dbReference type="SUPFAM" id="SSF50129">
    <property type="entry name" value="GroES-like"/>
    <property type="match status" value="1"/>
</dbReference>
<dbReference type="KEGG" id="ruv:EC9_27690"/>
<dbReference type="InterPro" id="IPR013154">
    <property type="entry name" value="ADH-like_N"/>
</dbReference>
<dbReference type="SUPFAM" id="SSF51735">
    <property type="entry name" value="NAD(P)-binding Rossmann-fold domains"/>
    <property type="match status" value="1"/>
</dbReference>
<feature type="domain" description="Alcohol dehydrogenase-like N-terminal" evidence="2">
    <location>
        <begin position="26"/>
        <end position="136"/>
    </location>
</feature>
<protein>
    <submittedName>
        <fullName evidence="3">Galactitol-1-phosphate 5-dehydrogenase</fullName>
        <ecNumber evidence="3">1.1.1.251</ecNumber>
    </submittedName>
</protein>
<dbReference type="RefSeq" id="WP_145345890.1">
    <property type="nucleotide sequence ID" value="NZ_CP036261.1"/>
</dbReference>
<keyword evidence="4" id="KW-1185">Reference proteome</keyword>
<evidence type="ECO:0000313" key="4">
    <source>
        <dbReference type="Proteomes" id="UP000319557"/>
    </source>
</evidence>
<evidence type="ECO:0000259" key="2">
    <source>
        <dbReference type="Pfam" id="PF08240"/>
    </source>
</evidence>
<organism evidence="3 4">
    <name type="scientific">Rosistilla ulvae</name>
    <dbReference type="NCBI Taxonomy" id="1930277"/>
    <lineage>
        <taxon>Bacteria</taxon>
        <taxon>Pseudomonadati</taxon>
        <taxon>Planctomycetota</taxon>
        <taxon>Planctomycetia</taxon>
        <taxon>Pirellulales</taxon>
        <taxon>Pirellulaceae</taxon>
        <taxon>Rosistilla</taxon>
    </lineage>
</organism>
<accession>A0A517M119</accession>
<sequence length="368" mass="40010">MQNSIYYLDKPGGTFSLAQETIGEPGPGEVRLRTSKTSVCQSDVVIYNVGLPRILSWPAILLHEVACIVDAVGPGVDKFAPGDLVGLGCDIPCGDTDCIYCGKAGTGDWTSCPNTQATGHEFPGFARSHAILPKWFVDDGPIVKFPAGFNPNHACQLEPLACCLEGMTRVNNCIENRIVVLIGAGSQSTYALQCAQAMNAKKIILINRGKERLERVLADFGDDRVVGVRWDENVVQTTLAHCKPYNEPHFVMVNAPVREAYDLAPKLMGYGTVLDGHAGVKGADGKPRIAHEVDLNNDIHYRLQCYQATHGSSMHGIRLAHKFLSEGLLPKIDLMTNATEVFGQDQIPAAISRAADKDSLKVIIDWDR</sequence>
<dbReference type="PANTHER" id="PTHR43401">
    <property type="entry name" value="L-THREONINE 3-DEHYDROGENASE"/>
    <property type="match status" value="1"/>
</dbReference>
<dbReference type="EMBL" id="CP036261">
    <property type="protein sequence ID" value="QDS88578.1"/>
    <property type="molecule type" value="Genomic_DNA"/>
</dbReference>
<evidence type="ECO:0000313" key="3">
    <source>
        <dbReference type="EMBL" id="QDS88578.1"/>
    </source>
</evidence>
<dbReference type="InterPro" id="IPR050129">
    <property type="entry name" value="Zn_alcohol_dh"/>
</dbReference>
<dbReference type="Gene3D" id="3.90.180.10">
    <property type="entry name" value="Medium-chain alcohol dehydrogenases, catalytic domain"/>
    <property type="match status" value="1"/>
</dbReference>
<dbReference type="InterPro" id="IPR011032">
    <property type="entry name" value="GroES-like_sf"/>
</dbReference>
<gene>
    <name evidence="3" type="primary">gatD_1</name>
    <name evidence="3" type="ORF">EC9_27690</name>
</gene>
<dbReference type="OrthoDB" id="241504at2"/>
<dbReference type="AlphaFoldDB" id="A0A517M119"/>
<dbReference type="Proteomes" id="UP000319557">
    <property type="component" value="Chromosome"/>
</dbReference>